<dbReference type="OrthoDB" id="21270at10239"/>
<dbReference type="GeneID" id="11536701"/>
<dbReference type="Proteomes" id="UP000005445">
    <property type="component" value="Segment"/>
</dbReference>
<protein>
    <submittedName>
        <fullName evidence="1">Gp45</fullName>
    </submittedName>
</protein>
<evidence type="ECO:0000313" key="1">
    <source>
        <dbReference type="EMBL" id="ADH03191.1"/>
    </source>
</evidence>
<reference evidence="1 2" key="1">
    <citation type="submission" date="2013-01" db="EMBL/GenBank/DDBJ databases">
        <title>Large myovirus of Bacillus.</title>
        <authorList>
            <person name="Klumpp J."/>
            <person name="Beyer W."/>
            <person name="Loessner M.J."/>
        </authorList>
    </citation>
    <scope>NUCLEOTIDE SEQUENCE [LARGE SCALE GENOMIC DNA]</scope>
</reference>
<keyword evidence="2" id="KW-1185">Reference proteome</keyword>
<dbReference type="KEGG" id="vg:11536701"/>
<dbReference type="EMBL" id="HM144387">
    <property type="protein sequence ID" value="ADH03191.1"/>
    <property type="molecule type" value="Genomic_DNA"/>
</dbReference>
<sequence length="86" mass="9807">MSVEFLVNPTEEEINELNRQTAIIVDRMYMHCLSLAGEHSIEAANMFDTWWKGGLVYNDEYKNSIPEDCYEHGHSIIAHATSQGFG</sequence>
<dbReference type="RefSeq" id="YP_004957060.1">
    <property type="nucleotide sequence ID" value="NC_016563.1"/>
</dbReference>
<name>G9B1E6_9CAUD</name>
<accession>G9B1E6</accession>
<proteinExistence type="predicted"/>
<organism evidence="1 2">
    <name type="scientific">Bacillus phage W.Ph</name>
    <dbReference type="NCBI Taxonomy" id="764595"/>
    <lineage>
        <taxon>Viruses</taxon>
        <taxon>Duplodnaviria</taxon>
        <taxon>Heunggongvirae</taxon>
        <taxon>Uroviricota</taxon>
        <taxon>Caudoviricetes</taxon>
        <taxon>Herelleviridae</taxon>
        <taxon>Bastillevirinae</taxon>
        <taxon>Wphvirus</taxon>
        <taxon>Wphvirus WPh</taxon>
    </lineage>
</organism>
<evidence type="ECO:0000313" key="2">
    <source>
        <dbReference type="Proteomes" id="UP000005445"/>
    </source>
</evidence>